<dbReference type="InterPro" id="IPR032675">
    <property type="entry name" value="LRR_dom_sf"/>
</dbReference>
<keyword evidence="2" id="KW-1185">Reference proteome</keyword>
<dbReference type="Gene3D" id="3.80.10.10">
    <property type="entry name" value="Ribonuclease Inhibitor"/>
    <property type="match status" value="1"/>
</dbReference>
<protein>
    <recommendedName>
        <fullName evidence="3">F-box domain-containing protein</fullName>
    </recommendedName>
</protein>
<dbReference type="InParanoid" id="A0A165BU78"/>
<gene>
    <name evidence="1" type="ORF">EXIGLDRAFT_731559</name>
</gene>
<evidence type="ECO:0008006" key="3">
    <source>
        <dbReference type="Google" id="ProtNLM"/>
    </source>
</evidence>
<dbReference type="SUPFAM" id="SSF52047">
    <property type="entry name" value="RNI-like"/>
    <property type="match status" value="1"/>
</dbReference>
<name>A0A165BU78_EXIGL</name>
<evidence type="ECO:0000313" key="1">
    <source>
        <dbReference type="EMBL" id="KZV81246.1"/>
    </source>
</evidence>
<dbReference type="Proteomes" id="UP000077266">
    <property type="component" value="Unassembled WGS sequence"/>
</dbReference>
<organism evidence="1 2">
    <name type="scientific">Exidia glandulosa HHB12029</name>
    <dbReference type="NCBI Taxonomy" id="1314781"/>
    <lineage>
        <taxon>Eukaryota</taxon>
        <taxon>Fungi</taxon>
        <taxon>Dikarya</taxon>
        <taxon>Basidiomycota</taxon>
        <taxon>Agaricomycotina</taxon>
        <taxon>Agaricomycetes</taxon>
        <taxon>Auriculariales</taxon>
        <taxon>Exidiaceae</taxon>
        <taxon>Exidia</taxon>
    </lineage>
</organism>
<reference evidence="1 2" key="1">
    <citation type="journal article" date="2016" name="Mol. Biol. Evol.">
        <title>Comparative Genomics of Early-Diverging Mushroom-Forming Fungi Provides Insights into the Origins of Lignocellulose Decay Capabilities.</title>
        <authorList>
            <person name="Nagy L.G."/>
            <person name="Riley R."/>
            <person name="Tritt A."/>
            <person name="Adam C."/>
            <person name="Daum C."/>
            <person name="Floudas D."/>
            <person name="Sun H."/>
            <person name="Yadav J.S."/>
            <person name="Pangilinan J."/>
            <person name="Larsson K.H."/>
            <person name="Matsuura K."/>
            <person name="Barry K."/>
            <person name="Labutti K."/>
            <person name="Kuo R."/>
            <person name="Ohm R.A."/>
            <person name="Bhattacharya S.S."/>
            <person name="Shirouzu T."/>
            <person name="Yoshinaga Y."/>
            <person name="Martin F.M."/>
            <person name="Grigoriev I.V."/>
            <person name="Hibbett D.S."/>
        </authorList>
    </citation>
    <scope>NUCLEOTIDE SEQUENCE [LARGE SCALE GENOMIC DNA]</scope>
    <source>
        <strain evidence="1 2">HHB12029</strain>
    </source>
</reference>
<dbReference type="AlphaFoldDB" id="A0A165BU78"/>
<dbReference type="EMBL" id="KV426406">
    <property type="protein sequence ID" value="KZV81246.1"/>
    <property type="molecule type" value="Genomic_DNA"/>
</dbReference>
<dbReference type="OrthoDB" id="3252786at2759"/>
<proteinExistence type="predicted"/>
<evidence type="ECO:0000313" key="2">
    <source>
        <dbReference type="Proteomes" id="UP000077266"/>
    </source>
</evidence>
<sequence>MSDDSITLTASMLPTARDLQALRMASDEDTLQTLNHHVAQLQIAHDTLKPIFESAKAAYDGAVEELRVAIAQRDSFRQTVDEGRKTSMARRLPNLPVDILNNCFEQYCLETDPFSLAQRSALLDHQMAMAPFTIAAVCRRWRDVALELPSVWCYISLPDPTKGDPRSFDAYRAYVVTVLERSAFFPLAITIDWRTVSDIDSQSNCAAVINLLAANAARWGAMHLNMSSFGSWADLLRHPTPTLQVLHCDIPDRLVIDADVSLRFLPLTPKLKSLRMLWLPIFPTGPLSALVQVLSIHNIHYISHAWNLLSGSHGLRILILASAQEQALDFAPLPVSLPHLVNLTLGHVYISIISANPGCLICPKLTRLQCGCDSLVQLDRAFQDLGRGLTIVDLCDCTVTRDGIGQLELLKNVMTFTLTRCTILEGFWEAVLAGGDAVLPRLKSLTFDDVIIDAYRDGLRHFVRTRRAVTGQKIWRLQRITFSNSLHSDRKLPSWYLAEIEHTMRETEGQV</sequence>
<accession>A0A165BU78</accession>